<evidence type="ECO:0000313" key="2">
    <source>
        <dbReference type="Proteomes" id="UP000070560"/>
    </source>
</evidence>
<dbReference type="RefSeq" id="WP_066061572.1">
    <property type="nucleotide sequence ID" value="NZ_CP013015.1"/>
</dbReference>
<keyword evidence="2" id="KW-1185">Reference proteome</keyword>
<evidence type="ECO:0000313" key="1">
    <source>
        <dbReference type="EMBL" id="AMM40715.1"/>
    </source>
</evidence>
<reference evidence="1 2" key="1">
    <citation type="submission" date="2015-10" db="EMBL/GenBank/DDBJ databases">
        <title>Candidatus Desulfofervidus auxilii, a hydrogenotrophic sulfate-reducing bacterium involved in the thermophilic anaerobic oxidation of methane.</title>
        <authorList>
            <person name="Krukenberg V."/>
            <person name="Richter M."/>
            <person name="Wegener G."/>
        </authorList>
    </citation>
    <scope>NUCLEOTIDE SEQUENCE [LARGE SCALE GENOMIC DNA]</scope>
    <source>
        <strain evidence="1 2">HS1</strain>
    </source>
</reference>
<gene>
    <name evidence="1" type="ORF">HS1_000911</name>
</gene>
<dbReference type="KEGG" id="daw:HS1_000911"/>
<dbReference type="AlphaFoldDB" id="A0A7U4QJZ2"/>
<protein>
    <submittedName>
        <fullName evidence="1">Uncharacterized protein</fullName>
    </submittedName>
</protein>
<sequence>MSRFKDVKFMSAKEKERVVEDFRRFLKSNFDRKYFTKRLYEHLHLHCSFIAHYDIDGFYATYFDEPEMSIEFLNQFLTGESTELKGTWWLSGDYADVNKAMCEVARKIAKKGLIASLRNKQYRIDMPRAQALIEKHGNNKDKMVMQIIEASVREAYDETEEGAMLFATGLVEKLKNAGCLL</sequence>
<proteinExistence type="predicted"/>
<dbReference type="Proteomes" id="UP000070560">
    <property type="component" value="Chromosome"/>
</dbReference>
<dbReference type="OrthoDB" id="5541002at2"/>
<organism evidence="1 2">
    <name type="scientific">Desulfofervidus auxilii</name>
    <dbReference type="NCBI Taxonomy" id="1621989"/>
    <lineage>
        <taxon>Bacteria</taxon>
        <taxon>Pseudomonadati</taxon>
        <taxon>Thermodesulfobacteriota</taxon>
        <taxon>Candidatus Desulfofervidia</taxon>
        <taxon>Candidatus Desulfofervidales</taxon>
        <taxon>Candidatus Desulfofervidaceae</taxon>
        <taxon>Candidatus Desulfofervidus</taxon>
    </lineage>
</organism>
<dbReference type="EMBL" id="CP013015">
    <property type="protein sequence ID" value="AMM40715.1"/>
    <property type="molecule type" value="Genomic_DNA"/>
</dbReference>
<name>A0A7U4QJZ2_DESA2</name>
<accession>A0A7U4QJZ2</accession>